<evidence type="ECO:0000256" key="16">
    <source>
        <dbReference type="ARBA" id="ARBA00038053"/>
    </source>
</evidence>
<dbReference type="STRING" id="1424294.Gferi_01955"/>
<feature type="transmembrane region" description="Helical" evidence="22">
    <location>
        <begin position="224"/>
        <end position="243"/>
    </location>
</feature>
<dbReference type="GO" id="GO:0032153">
    <property type="term" value="C:cell division site"/>
    <property type="evidence" value="ECO:0007669"/>
    <property type="project" value="TreeGrafter"/>
</dbReference>
<dbReference type="RefSeq" id="WP_069974030.1">
    <property type="nucleotide sequence ID" value="NZ_CP017269.1"/>
</dbReference>
<proteinExistence type="inferred from homology"/>
<dbReference type="PANTHER" id="PTHR30474">
    <property type="entry name" value="CELL CYCLE PROTEIN"/>
    <property type="match status" value="1"/>
</dbReference>
<dbReference type="GO" id="GO:0051301">
    <property type="term" value="P:cell division"/>
    <property type="evidence" value="ECO:0007669"/>
    <property type="project" value="UniProtKB-KW"/>
</dbReference>
<keyword evidence="10 22" id="KW-1133">Transmembrane helix</keyword>
<feature type="transmembrane region" description="Helical" evidence="22">
    <location>
        <begin position="183"/>
        <end position="203"/>
    </location>
</feature>
<comment type="similarity">
    <text evidence="16">Belongs to the SEDS family. FtsW subfamily.</text>
</comment>
<dbReference type="EMBL" id="CP017269">
    <property type="protein sequence ID" value="AOT68462.1"/>
    <property type="molecule type" value="Genomic_DNA"/>
</dbReference>
<evidence type="ECO:0000256" key="6">
    <source>
        <dbReference type="ARBA" id="ARBA00022679"/>
    </source>
</evidence>
<dbReference type="KEGG" id="gfe:Gferi_01955"/>
<evidence type="ECO:0000256" key="5">
    <source>
        <dbReference type="ARBA" id="ARBA00022676"/>
    </source>
</evidence>
<comment type="pathway">
    <text evidence="2">Cell wall biogenesis; peptidoglycan biosynthesis.</text>
</comment>
<feature type="transmembrane region" description="Helical" evidence="22">
    <location>
        <begin position="75"/>
        <end position="96"/>
    </location>
</feature>
<dbReference type="PANTHER" id="PTHR30474:SF2">
    <property type="entry name" value="PEPTIDOGLYCAN GLYCOSYLTRANSFERASE FTSW-RELATED"/>
    <property type="match status" value="1"/>
</dbReference>
<dbReference type="EC" id="2.4.99.28" evidence="19"/>
<keyword evidence="8" id="KW-0133">Cell shape</keyword>
<evidence type="ECO:0000256" key="4">
    <source>
        <dbReference type="ARBA" id="ARBA00022618"/>
    </source>
</evidence>
<evidence type="ECO:0000256" key="18">
    <source>
        <dbReference type="ARBA" id="ARBA00041418"/>
    </source>
</evidence>
<dbReference type="NCBIfam" id="TIGR02615">
    <property type="entry name" value="spoVE"/>
    <property type="match status" value="1"/>
</dbReference>
<feature type="transmembrane region" description="Helical" evidence="22">
    <location>
        <begin position="300"/>
        <end position="325"/>
    </location>
</feature>
<keyword evidence="13" id="KW-0961">Cell wall biogenesis/degradation</keyword>
<keyword evidence="6" id="KW-0808">Transferase</keyword>
<dbReference type="GO" id="GO:0008955">
    <property type="term" value="F:peptidoglycan glycosyltransferase activity"/>
    <property type="evidence" value="ECO:0007669"/>
    <property type="project" value="UniProtKB-EC"/>
</dbReference>
<evidence type="ECO:0000256" key="21">
    <source>
        <dbReference type="ARBA" id="ARBA00049966"/>
    </source>
</evidence>
<feature type="transmembrane region" description="Helical" evidence="22">
    <location>
        <begin position="49"/>
        <end position="68"/>
    </location>
</feature>
<evidence type="ECO:0000313" key="23">
    <source>
        <dbReference type="EMBL" id="AOT68462.1"/>
    </source>
</evidence>
<evidence type="ECO:0000256" key="3">
    <source>
        <dbReference type="ARBA" id="ARBA00022475"/>
    </source>
</evidence>
<evidence type="ECO:0000256" key="1">
    <source>
        <dbReference type="ARBA" id="ARBA00004651"/>
    </source>
</evidence>
<keyword evidence="24" id="KW-1185">Reference proteome</keyword>
<keyword evidence="5" id="KW-0328">Glycosyltransferase</keyword>
<dbReference type="GO" id="GO:0005886">
    <property type="term" value="C:plasma membrane"/>
    <property type="evidence" value="ECO:0007669"/>
    <property type="project" value="UniProtKB-SubCell"/>
</dbReference>
<evidence type="ECO:0000256" key="12">
    <source>
        <dbReference type="ARBA" id="ARBA00023306"/>
    </source>
</evidence>
<feature type="transmembrane region" description="Helical" evidence="22">
    <location>
        <begin position="102"/>
        <end position="125"/>
    </location>
</feature>
<keyword evidence="9" id="KW-0573">Peptidoglycan synthesis</keyword>
<evidence type="ECO:0000256" key="11">
    <source>
        <dbReference type="ARBA" id="ARBA00023136"/>
    </source>
</evidence>
<feature type="transmembrane region" description="Helical" evidence="22">
    <location>
        <begin position="263"/>
        <end position="288"/>
    </location>
</feature>
<protein>
    <recommendedName>
        <fullName evidence="17">Probable peptidoglycan glycosyltransferase FtsW</fullName>
        <ecNumber evidence="19">2.4.99.28</ecNumber>
    </recommendedName>
    <alternativeName>
        <fullName evidence="18">Cell division protein FtsW</fullName>
    </alternativeName>
    <alternativeName>
        <fullName evidence="15">Cell wall polymerase</fullName>
    </alternativeName>
    <alternativeName>
        <fullName evidence="14">Peptidoglycan polymerase</fullName>
    </alternativeName>
</protein>
<evidence type="ECO:0000256" key="8">
    <source>
        <dbReference type="ARBA" id="ARBA00022960"/>
    </source>
</evidence>
<comment type="function">
    <text evidence="21">Peptidoglycan polymerase that is essential for cell division.</text>
</comment>
<name>A0A1D8GC41_9FIRM</name>
<evidence type="ECO:0000256" key="9">
    <source>
        <dbReference type="ARBA" id="ARBA00022984"/>
    </source>
</evidence>
<dbReference type="GO" id="GO:0071555">
    <property type="term" value="P:cell wall organization"/>
    <property type="evidence" value="ECO:0007669"/>
    <property type="project" value="UniProtKB-KW"/>
</dbReference>
<evidence type="ECO:0000256" key="17">
    <source>
        <dbReference type="ARBA" id="ARBA00041185"/>
    </source>
</evidence>
<comment type="catalytic activity">
    <reaction evidence="20">
        <text>[GlcNAc-(1-&gt;4)-Mur2Ac(oyl-L-Ala-gamma-D-Glu-L-Lys-D-Ala-D-Ala)](n)-di-trans,octa-cis-undecaprenyl diphosphate + beta-D-GlcNAc-(1-&gt;4)-Mur2Ac(oyl-L-Ala-gamma-D-Glu-L-Lys-D-Ala-D-Ala)-di-trans,octa-cis-undecaprenyl diphosphate = [GlcNAc-(1-&gt;4)-Mur2Ac(oyl-L-Ala-gamma-D-Glu-L-Lys-D-Ala-D-Ala)](n+1)-di-trans,octa-cis-undecaprenyl diphosphate + di-trans,octa-cis-undecaprenyl diphosphate + H(+)</text>
        <dbReference type="Rhea" id="RHEA:23708"/>
        <dbReference type="Rhea" id="RHEA-COMP:9602"/>
        <dbReference type="Rhea" id="RHEA-COMP:9603"/>
        <dbReference type="ChEBI" id="CHEBI:15378"/>
        <dbReference type="ChEBI" id="CHEBI:58405"/>
        <dbReference type="ChEBI" id="CHEBI:60033"/>
        <dbReference type="ChEBI" id="CHEBI:78435"/>
        <dbReference type="EC" id="2.4.99.28"/>
    </reaction>
</comment>
<dbReference type="NCBIfam" id="TIGR02614">
    <property type="entry name" value="ftsW"/>
    <property type="match status" value="1"/>
</dbReference>
<evidence type="ECO:0000313" key="24">
    <source>
        <dbReference type="Proteomes" id="UP000095743"/>
    </source>
</evidence>
<evidence type="ECO:0000256" key="13">
    <source>
        <dbReference type="ARBA" id="ARBA00023316"/>
    </source>
</evidence>
<dbReference type="Pfam" id="PF01098">
    <property type="entry name" value="FTSW_RODA_SPOVE"/>
    <property type="match status" value="1"/>
</dbReference>
<sequence>MTKKKSSDFTLMLTVLILVAIGIIMVFSSSYAYAYFKMNDGYHFLKREIMWASLGLLGMILAMNFDYWKYKKMAPYGYIVSLILLVLVLTPLGIEFNGARRWLGVGGFTIMPGELAKIFGIFFVASRLSRNQDKIKSFTKGVVPNLLIIAVYFGLIILQPNLSTAMTITFIIVSMMFVAGMRWSHITTMGIVGAGLLVVMILLEPYRMRRITGFLDPFADPRGSGYQVIQSLLALGSGGVFGVGLGKSVQKYLYIPEPQNDFIFAIIGEELGFVGCLTVIVLFLLLIWRGVRIAINAPDLFGCLLATGITAMVGVQVIINIAVATSSMPVTGIPLPFISWGGNSLAIFMSAMGVMLNISRYSNLDRS</sequence>
<dbReference type="InterPro" id="IPR001182">
    <property type="entry name" value="FtsW/RodA"/>
</dbReference>
<evidence type="ECO:0000256" key="19">
    <source>
        <dbReference type="ARBA" id="ARBA00044770"/>
    </source>
</evidence>
<reference evidence="23 24" key="1">
    <citation type="submission" date="2016-09" db="EMBL/GenBank/DDBJ databases">
        <title>Genomic analysis reveals versatility of anaerobic energy metabolism of Geosporobacter ferrireducens IRF9 of phylum Firmicutes.</title>
        <authorList>
            <person name="Kim S.-J."/>
        </authorList>
    </citation>
    <scope>NUCLEOTIDE SEQUENCE [LARGE SCALE GENOMIC DNA]</scope>
    <source>
        <strain evidence="23 24">IRF9</strain>
    </source>
</reference>
<evidence type="ECO:0000256" key="22">
    <source>
        <dbReference type="SAM" id="Phobius"/>
    </source>
</evidence>
<dbReference type="InterPro" id="IPR013437">
    <property type="entry name" value="FtsW"/>
</dbReference>
<dbReference type="Proteomes" id="UP000095743">
    <property type="component" value="Chromosome"/>
</dbReference>
<evidence type="ECO:0000256" key="10">
    <source>
        <dbReference type="ARBA" id="ARBA00022989"/>
    </source>
</evidence>
<dbReference type="InterPro" id="IPR013438">
    <property type="entry name" value="SpoVE"/>
</dbReference>
<evidence type="ECO:0000256" key="15">
    <source>
        <dbReference type="ARBA" id="ARBA00033270"/>
    </source>
</evidence>
<dbReference type="GO" id="GO:0008360">
    <property type="term" value="P:regulation of cell shape"/>
    <property type="evidence" value="ECO:0007669"/>
    <property type="project" value="UniProtKB-KW"/>
</dbReference>
<dbReference type="AlphaFoldDB" id="A0A1D8GC41"/>
<evidence type="ECO:0000256" key="2">
    <source>
        <dbReference type="ARBA" id="ARBA00004752"/>
    </source>
</evidence>
<feature type="transmembrane region" description="Helical" evidence="22">
    <location>
        <begin position="12"/>
        <end position="34"/>
    </location>
</feature>
<keyword evidence="3" id="KW-1003">Cell membrane</keyword>
<keyword evidence="12" id="KW-0131">Cell cycle</keyword>
<feature type="transmembrane region" description="Helical" evidence="22">
    <location>
        <begin position="337"/>
        <end position="358"/>
    </location>
</feature>
<evidence type="ECO:0000256" key="20">
    <source>
        <dbReference type="ARBA" id="ARBA00049902"/>
    </source>
</evidence>
<feature type="transmembrane region" description="Helical" evidence="22">
    <location>
        <begin position="146"/>
        <end position="177"/>
    </location>
</feature>
<keyword evidence="11 22" id="KW-0472">Membrane</keyword>
<organism evidence="23 24">
    <name type="scientific">Geosporobacter ferrireducens</name>
    <dbReference type="NCBI Taxonomy" id="1424294"/>
    <lineage>
        <taxon>Bacteria</taxon>
        <taxon>Bacillati</taxon>
        <taxon>Bacillota</taxon>
        <taxon>Clostridia</taxon>
        <taxon>Peptostreptococcales</taxon>
        <taxon>Thermotaleaceae</taxon>
        <taxon>Geosporobacter</taxon>
    </lineage>
</organism>
<dbReference type="GO" id="GO:0015648">
    <property type="term" value="F:lipid-linked peptidoglycan transporter activity"/>
    <property type="evidence" value="ECO:0007669"/>
    <property type="project" value="TreeGrafter"/>
</dbReference>
<evidence type="ECO:0000256" key="7">
    <source>
        <dbReference type="ARBA" id="ARBA00022692"/>
    </source>
</evidence>
<comment type="subcellular location">
    <subcellularLocation>
        <location evidence="1">Cell membrane</location>
        <topology evidence="1">Multi-pass membrane protein</topology>
    </subcellularLocation>
</comment>
<keyword evidence="7 22" id="KW-0812">Transmembrane</keyword>
<gene>
    <name evidence="23" type="ORF">Gferi_01955</name>
</gene>
<dbReference type="OrthoDB" id="9812661at2"/>
<evidence type="ECO:0000256" key="14">
    <source>
        <dbReference type="ARBA" id="ARBA00032370"/>
    </source>
</evidence>
<dbReference type="GO" id="GO:0009252">
    <property type="term" value="P:peptidoglycan biosynthetic process"/>
    <property type="evidence" value="ECO:0007669"/>
    <property type="project" value="UniProtKB-KW"/>
</dbReference>
<accession>A0A1D8GC41</accession>
<keyword evidence="4" id="KW-0132">Cell division</keyword>